<dbReference type="HOGENOM" id="CLU_105392_1_0_6"/>
<accession>K4KN10</accession>
<feature type="domain" description="HTH cro/C1-type" evidence="3">
    <location>
        <begin position="3"/>
        <end position="56"/>
    </location>
</feature>
<proteinExistence type="predicted"/>
<dbReference type="InterPro" id="IPR010982">
    <property type="entry name" value="Lambda_DNA-bd_dom_sf"/>
</dbReference>
<sequence length="180" mass="20443">MLIRKLRLKRGWSQEQLAEMTGLSTRTIQRIERGQAPGLESQKALAAVFELDLADLQSALGLEPDTVEDDTMHSSDAHIPAPETRKPEAGKPLADDEREALEYVRDIKAFYSNLATYVCVIGFLAFINLMTAPSHLWFLWPAFGWGIGIVIHALNVFEITHFFGHDWEKRQVEKRLGRKL</sequence>
<dbReference type="KEGG" id="saga:M5M_11555"/>
<dbReference type="eggNOG" id="COG1813">
    <property type="taxonomic scope" value="Bacteria"/>
</dbReference>
<gene>
    <name evidence="4" type="ordered locus">M5M_11555</name>
</gene>
<evidence type="ECO:0000256" key="2">
    <source>
        <dbReference type="SAM" id="Phobius"/>
    </source>
</evidence>
<keyword evidence="2" id="KW-1133">Transmembrane helix</keyword>
<evidence type="ECO:0000256" key="1">
    <source>
        <dbReference type="SAM" id="MobiDB-lite"/>
    </source>
</evidence>
<keyword evidence="2" id="KW-0812">Transmembrane</keyword>
<protein>
    <submittedName>
        <fullName evidence="4">Helix-turn-helix domain-containing protein</fullName>
    </submittedName>
</protein>
<dbReference type="Pfam" id="PF01381">
    <property type="entry name" value="HTH_3"/>
    <property type="match status" value="1"/>
</dbReference>
<dbReference type="AlphaFoldDB" id="K4KN10"/>
<dbReference type="OrthoDB" id="21915at2"/>
<keyword evidence="5" id="KW-1185">Reference proteome</keyword>
<evidence type="ECO:0000259" key="3">
    <source>
        <dbReference type="PROSITE" id="PS50943"/>
    </source>
</evidence>
<feature type="transmembrane region" description="Helical" evidence="2">
    <location>
        <begin position="114"/>
        <end position="131"/>
    </location>
</feature>
<dbReference type="EMBL" id="CP003746">
    <property type="protein sequence ID" value="AFU99488.1"/>
    <property type="molecule type" value="Genomic_DNA"/>
</dbReference>
<dbReference type="STRING" id="1117647.M5M_11555"/>
<dbReference type="CDD" id="cd00093">
    <property type="entry name" value="HTH_XRE"/>
    <property type="match status" value="1"/>
</dbReference>
<dbReference type="InterPro" id="IPR025698">
    <property type="entry name" value="2TM_dom"/>
</dbReference>
<dbReference type="Gene3D" id="1.10.260.40">
    <property type="entry name" value="lambda repressor-like DNA-binding domains"/>
    <property type="match status" value="1"/>
</dbReference>
<feature type="region of interest" description="Disordered" evidence="1">
    <location>
        <begin position="67"/>
        <end position="92"/>
    </location>
</feature>
<dbReference type="RefSeq" id="WP_015047652.1">
    <property type="nucleotide sequence ID" value="NC_018868.3"/>
</dbReference>
<reference evidence="4 5" key="1">
    <citation type="journal article" date="2013" name="Genome Announc.">
        <title>Complete genome sequence of Simiduia agarivorans SA1(T), a marine bacterium able to degrade a variety of polysaccharides.</title>
        <authorList>
            <person name="Lin S.Y."/>
            <person name="Shieh W.Y."/>
            <person name="Chen J.S."/>
            <person name="Tang S.L."/>
        </authorList>
    </citation>
    <scope>NUCLEOTIDE SEQUENCE [LARGE SCALE GENOMIC DNA]</scope>
    <source>
        <strain evidence="5">DSM 21679 / JCM 13881 / BCRC 17597 / SA1</strain>
    </source>
</reference>
<feature type="compositionally biased region" description="Basic and acidic residues" evidence="1">
    <location>
        <begin position="83"/>
        <end position="92"/>
    </location>
</feature>
<evidence type="ECO:0000313" key="4">
    <source>
        <dbReference type="EMBL" id="AFU99488.1"/>
    </source>
</evidence>
<dbReference type="GO" id="GO:0003677">
    <property type="term" value="F:DNA binding"/>
    <property type="evidence" value="ECO:0007669"/>
    <property type="project" value="InterPro"/>
</dbReference>
<dbReference type="PROSITE" id="PS50943">
    <property type="entry name" value="HTH_CROC1"/>
    <property type="match status" value="1"/>
</dbReference>
<keyword evidence="2" id="KW-0472">Membrane</keyword>
<dbReference type="Proteomes" id="UP000000466">
    <property type="component" value="Chromosome"/>
</dbReference>
<dbReference type="InterPro" id="IPR001387">
    <property type="entry name" value="Cro/C1-type_HTH"/>
</dbReference>
<name>K4KN10_SIMAS</name>
<dbReference type="SUPFAM" id="SSF47413">
    <property type="entry name" value="lambda repressor-like DNA-binding domains"/>
    <property type="match status" value="1"/>
</dbReference>
<organism evidence="4 5">
    <name type="scientific">Simiduia agarivorans (strain DSM 21679 / JCM 13881 / BCRC 17597 / SA1)</name>
    <dbReference type="NCBI Taxonomy" id="1117647"/>
    <lineage>
        <taxon>Bacteria</taxon>
        <taxon>Pseudomonadati</taxon>
        <taxon>Pseudomonadota</taxon>
        <taxon>Gammaproteobacteria</taxon>
        <taxon>Cellvibrionales</taxon>
        <taxon>Cellvibrionaceae</taxon>
        <taxon>Simiduia</taxon>
    </lineage>
</organism>
<dbReference type="Pfam" id="PF13239">
    <property type="entry name" value="2TM"/>
    <property type="match status" value="1"/>
</dbReference>
<evidence type="ECO:0000313" key="5">
    <source>
        <dbReference type="Proteomes" id="UP000000466"/>
    </source>
</evidence>
<feature type="transmembrane region" description="Helical" evidence="2">
    <location>
        <begin position="137"/>
        <end position="157"/>
    </location>
</feature>
<dbReference type="SMART" id="SM00530">
    <property type="entry name" value="HTH_XRE"/>
    <property type="match status" value="1"/>
</dbReference>